<sequence length="379" mass="41377">MTLEFLADLYPIIFDTLDIAGVFIAAVLGGMVAREMRFDLVGFVVVSIISALGGGMLRDVLIGNAPALQAPPVALTNPYYLSCAILGALVAYLLRIRGRWINRVMITADALVIGCWTATGVMKTLNAGYSYIPAIMMGVITAVGGGLIRDTVVGRTPVIFGGNTLYATASLIGTIPAIGLWLLHMPSTAMVVTTLTCGLIATLAKKYEWALPQNRDYSVNDTLVQVTDSVTRRLASLRDKENRLERQKQREEKATRDRHKSAMSLRARAQHTRRGEGKTETSAKVATKKAPSAHNPNPQSASATQKSGVQKQSMKNEVPEWMPPETIMPPKPRGRVKKHRDIAKHQREGANQHRVKPGGLGWLLGAVRKYRKGDSRNES</sequence>
<evidence type="ECO:0000313" key="11">
    <source>
        <dbReference type="Proteomes" id="UP001281731"/>
    </source>
</evidence>
<evidence type="ECO:0000256" key="6">
    <source>
        <dbReference type="ARBA" id="ARBA00023136"/>
    </source>
</evidence>
<feature type="compositionally biased region" description="Basic and acidic residues" evidence="7">
    <location>
        <begin position="237"/>
        <end position="255"/>
    </location>
</feature>
<gene>
    <name evidence="10" type="ORF">R6G80_05240</name>
</gene>
<dbReference type="GO" id="GO:0005886">
    <property type="term" value="C:plasma membrane"/>
    <property type="evidence" value="ECO:0007669"/>
    <property type="project" value="UniProtKB-SubCell"/>
</dbReference>
<evidence type="ECO:0000256" key="5">
    <source>
        <dbReference type="ARBA" id="ARBA00022989"/>
    </source>
</evidence>
<dbReference type="Pfam" id="PF03458">
    <property type="entry name" value="Gly_transporter"/>
    <property type="match status" value="2"/>
</dbReference>
<evidence type="ECO:0000256" key="3">
    <source>
        <dbReference type="ARBA" id="ARBA00022475"/>
    </source>
</evidence>
<accession>A0AAW9HW74</accession>
<evidence type="ECO:0000256" key="7">
    <source>
        <dbReference type="SAM" id="MobiDB-lite"/>
    </source>
</evidence>
<evidence type="ECO:0000256" key="2">
    <source>
        <dbReference type="ARBA" id="ARBA00008193"/>
    </source>
</evidence>
<keyword evidence="3" id="KW-1003">Cell membrane</keyword>
<organism evidence="10 11">
    <name type="scientific">Actinotignum urinale</name>
    <dbReference type="NCBI Taxonomy" id="190146"/>
    <lineage>
        <taxon>Bacteria</taxon>
        <taxon>Bacillati</taxon>
        <taxon>Actinomycetota</taxon>
        <taxon>Actinomycetes</taxon>
        <taxon>Actinomycetales</taxon>
        <taxon>Actinomycetaceae</taxon>
        <taxon>Actinotignum</taxon>
    </lineage>
</organism>
<feature type="compositionally biased region" description="Polar residues" evidence="7">
    <location>
        <begin position="294"/>
        <end position="315"/>
    </location>
</feature>
<feature type="transmembrane region" description="Helical" evidence="8">
    <location>
        <begin position="40"/>
        <end position="57"/>
    </location>
</feature>
<feature type="transmembrane region" description="Helical" evidence="8">
    <location>
        <begin position="77"/>
        <end position="94"/>
    </location>
</feature>
<dbReference type="PANTHER" id="PTHR30506">
    <property type="entry name" value="INNER MEMBRANE PROTEIN"/>
    <property type="match status" value="1"/>
</dbReference>
<evidence type="ECO:0000259" key="9">
    <source>
        <dbReference type="Pfam" id="PF03458"/>
    </source>
</evidence>
<dbReference type="AlphaFoldDB" id="A0AAW9HW74"/>
<feature type="domain" description="Glycine transporter" evidence="9">
    <location>
        <begin position="16"/>
        <end position="94"/>
    </location>
</feature>
<comment type="subcellular location">
    <subcellularLocation>
        <location evidence="1">Cell membrane</location>
        <topology evidence="1">Multi-pass membrane protein</topology>
    </subcellularLocation>
</comment>
<evidence type="ECO:0000256" key="1">
    <source>
        <dbReference type="ARBA" id="ARBA00004651"/>
    </source>
</evidence>
<reference evidence="10" key="1">
    <citation type="submission" date="2023-10" db="EMBL/GenBank/DDBJ databases">
        <title>Whole Genome based description of the genera Actinobaculum and Actinotignum reveals a complex phylogenetic relationship within the species included in the genus Actinotignum.</title>
        <authorList>
            <person name="Jensen C.S."/>
            <person name="Dargis R."/>
            <person name="Kemp M."/>
            <person name="Christensen J.J."/>
        </authorList>
    </citation>
    <scope>NUCLEOTIDE SEQUENCE</scope>
    <source>
        <strain evidence="10">SLA_B511</strain>
    </source>
</reference>
<feature type="transmembrane region" description="Helical" evidence="8">
    <location>
        <begin position="128"/>
        <end position="148"/>
    </location>
</feature>
<dbReference type="Proteomes" id="UP001281731">
    <property type="component" value="Unassembled WGS sequence"/>
</dbReference>
<comment type="similarity">
    <text evidence="2">Belongs to the UPF0126 family.</text>
</comment>
<comment type="caution">
    <text evidence="10">The sequence shown here is derived from an EMBL/GenBank/DDBJ whole genome shotgun (WGS) entry which is preliminary data.</text>
</comment>
<proteinExistence type="inferred from homology"/>
<evidence type="ECO:0000313" key="10">
    <source>
        <dbReference type="EMBL" id="MDY5155129.1"/>
    </source>
</evidence>
<name>A0AAW9HW74_9ACTO</name>
<feature type="transmembrane region" description="Helical" evidence="8">
    <location>
        <begin position="160"/>
        <end position="182"/>
    </location>
</feature>
<feature type="compositionally biased region" description="Basic residues" evidence="7">
    <location>
        <begin position="332"/>
        <end position="342"/>
    </location>
</feature>
<dbReference type="PANTHER" id="PTHR30506:SF3">
    <property type="entry name" value="UPF0126 INNER MEMBRANE PROTEIN YADS-RELATED"/>
    <property type="match status" value="1"/>
</dbReference>
<keyword evidence="6 8" id="KW-0472">Membrane</keyword>
<evidence type="ECO:0000256" key="4">
    <source>
        <dbReference type="ARBA" id="ARBA00022692"/>
    </source>
</evidence>
<protein>
    <submittedName>
        <fullName evidence="10">Trimeric intracellular cation channel family protein</fullName>
    </submittedName>
</protein>
<feature type="domain" description="Glycine transporter" evidence="9">
    <location>
        <begin position="108"/>
        <end position="179"/>
    </location>
</feature>
<dbReference type="InterPro" id="IPR005115">
    <property type="entry name" value="Gly_transporter"/>
</dbReference>
<evidence type="ECO:0000256" key="8">
    <source>
        <dbReference type="SAM" id="Phobius"/>
    </source>
</evidence>
<dbReference type="EMBL" id="JAWNGC010000005">
    <property type="protein sequence ID" value="MDY5155129.1"/>
    <property type="molecule type" value="Genomic_DNA"/>
</dbReference>
<feature type="transmembrane region" description="Helical" evidence="8">
    <location>
        <begin position="12"/>
        <end position="33"/>
    </location>
</feature>
<feature type="region of interest" description="Disordered" evidence="7">
    <location>
        <begin position="237"/>
        <end position="358"/>
    </location>
</feature>
<keyword evidence="4 8" id="KW-0812">Transmembrane</keyword>
<dbReference type="RefSeq" id="WP_245855106.1">
    <property type="nucleotide sequence ID" value="NZ_CP126967.1"/>
</dbReference>
<feature type="transmembrane region" description="Helical" evidence="8">
    <location>
        <begin position="101"/>
        <end position="122"/>
    </location>
</feature>
<keyword evidence="5 8" id="KW-1133">Transmembrane helix</keyword>